<gene>
    <name evidence="10" type="ORF">ThidrDRAFT_2481</name>
</gene>
<dbReference type="PATRIC" id="fig|765913.3.peg.2525"/>
<dbReference type="OrthoDB" id="9810952at2"/>
<protein>
    <submittedName>
        <fullName evidence="10">Cation transporter</fullName>
    </submittedName>
</protein>
<dbReference type="Proteomes" id="UP000004200">
    <property type="component" value="Unassembled WGS sequence"/>
</dbReference>
<evidence type="ECO:0000256" key="2">
    <source>
        <dbReference type="ARBA" id="ARBA00009137"/>
    </source>
</evidence>
<evidence type="ECO:0000256" key="8">
    <source>
        <dbReference type="ARBA" id="ARBA00023136"/>
    </source>
</evidence>
<comment type="similarity">
    <text evidence="2">Belongs to the TrkH potassium transport family.</text>
</comment>
<keyword evidence="5 9" id="KW-0812">Transmembrane</keyword>
<proteinExistence type="inferred from homology"/>
<evidence type="ECO:0000256" key="6">
    <source>
        <dbReference type="ARBA" id="ARBA00022989"/>
    </source>
</evidence>
<dbReference type="STRING" id="765913.ThidrDRAFT_2481"/>
<keyword evidence="11" id="KW-1185">Reference proteome</keyword>
<dbReference type="GO" id="GO:0030001">
    <property type="term" value="P:metal ion transport"/>
    <property type="evidence" value="ECO:0007669"/>
    <property type="project" value="UniProtKB-ARBA"/>
</dbReference>
<feature type="transmembrane region" description="Helical" evidence="9">
    <location>
        <begin position="78"/>
        <end position="104"/>
    </location>
</feature>
<dbReference type="PANTHER" id="PTHR32024">
    <property type="entry name" value="TRK SYSTEM POTASSIUM UPTAKE PROTEIN TRKG-RELATED"/>
    <property type="match status" value="1"/>
</dbReference>
<keyword evidence="8 9" id="KW-0472">Membrane</keyword>
<dbReference type="RefSeq" id="WP_007041194.1">
    <property type="nucleotide sequence ID" value="NZ_AFWT01000016.1"/>
</dbReference>
<keyword evidence="6 9" id="KW-1133">Transmembrane helix</keyword>
<sequence length="486" mass="51107">MKQAAAYLMRAVRPRILLGLIGRLLMTLAALGVVPVLVSLVTDHSPLMWRLAATSALLGGVGWPLARLHRGADIQWNEALTITGLAFVLAPLVMVWPLIGIAIAPVDAWFESVSGVTTTGLTTLRDMAERPTDFLFLRAWMQWYGGLGIAAFTVALIMRHHAGARRLLETTGESLTEAGARAHARSVFVVYAVITLIAVAAAWASGLAPFSALTHGLAAVGTGGFATSDQNIAPLPPAAVAVLSLVCVVAAISLPLYARLPRHGPRALLGEPEVRALFIAILTTSALLAAINATHGDLAWRSAVADGLVLGVSAQTDTGFSTTDVAALPPAAQLVLMVSMAIGGCTGSTAGGIKLIRLLILLRLIQVALQRTATSERAVLEVRVGGDRVEPDMIASALQLLGLWALVLLLSWLVFLVQGQPPMASLFEVVSATSNAGLSAGLTGPDMAPLLKLVLTVDMLFGRVEILALLVVFYLPTWIGRRRTSP</sequence>
<feature type="transmembrane region" description="Helical" evidence="9">
    <location>
        <begin position="188"/>
        <end position="212"/>
    </location>
</feature>
<evidence type="ECO:0000256" key="9">
    <source>
        <dbReference type="SAM" id="Phobius"/>
    </source>
</evidence>
<accession>G2E2D3</accession>
<evidence type="ECO:0000256" key="1">
    <source>
        <dbReference type="ARBA" id="ARBA00004651"/>
    </source>
</evidence>
<keyword evidence="4" id="KW-1003">Cell membrane</keyword>
<feature type="transmembrane region" description="Helical" evidence="9">
    <location>
        <begin position="47"/>
        <end position="66"/>
    </location>
</feature>
<evidence type="ECO:0000256" key="5">
    <source>
        <dbReference type="ARBA" id="ARBA00022692"/>
    </source>
</evidence>
<reference evidence="10 11" key="1">
    <citation type="submission" date="2011-06" db="EMBL/GenBank/DDBJ databases">
        <title>The draft genome of Thiorhodococcus drewsii AZ1.</title>
        <authorList>
            <consortium name="US DOE Joint Genome Institute (JGI-PGF)"/>
            <person name="Lucas S."/>
            <person name="Han J."/>
            <person name="Lapidus A."/>
            <person name="Cheng J.-F."/>
            <person name="Goodwin L."/>
            <person name="Pitluck S."/>
            <person name="Peters L."/>
            <person name="Land M.L."/>
            <person name="Hauser L."/>
            <person name="Vogl K."/>
            <person name="Liu Z."/>
            <person name="Imhoff J."/>
            <person name="Thiel V."/>
            <person name="Frigaard N.-U."/>
            <person name="Bryant D.A."/>
            <person name="Woyke T.J."/>
        </authorList>
    </citation>
    <scope>NUCLEOTIDE SEQUENCE [LARGE SCALE GENOMIC DNA]</scope>
    <source>
        <strain evidence="10 11">AZ1</strain>
    </source>
</reference>
<organism evidence="10 11">
    <name type="scientific">Thiorhodococcus drewsii AZ1</name>
    <dbReference type="NCBI Taxonomy" id="765913"/>
    <lineage>
        <taxon>Bacteria</taxon>
        <taxon>Pseudomonadati</taxon>
        <taxon>Pseudomonadota</taxon>
        <taxon>Gammaproteobacteria</taxon>
        <taxon>Chromatiales</taxon>
        <taxon>Chromatiaceae</taxon>
        <taxon>Thiorhodococcus</taxon>
    </lineage>
</organism>
<evidence type="ECO:0000313" key="10">
    <source>
        <dbReference type="EMBL" id="EGV30849.1"/>
    </source>
</evidence>
<dbReference type="AlphaFoldDB" id="G2E2D3"/>
<evidence type="ECO:0000256" key="3">
    <source>
        <dbReference type="ARBA" id="ARBA00022448"/>
    </source>
</evidence>
<evidence type="ECO:0000256" key="4">
    <source>
        <dbReference type="ARBA" id="ARBA00022475"/>
    </source>
</evidence>
<evidence type="ECO:0000256" key="7">
    <source>
        <dbReference type="ARBA" id="ARBA00023065"/>
    </source>
</evidence>
<dbReference type="InterPro" id="IPR003445">
    <property type="entry name" value="Cat_transpt"/>
</dbReference>
<dbReference type="GO" id="GO:0005886">
    <property type="term" value="C:plasma membrane"/>
    <property type="evidence" value="ECO:0007669"/>
    <property type="project" value="UniProtKB-SubCell"/>
</dbReference>
<dbReference type="Pfam" id="PF02386">
    <property type="entry name" value="TrkH"/>
    <property type="match status" value="1"/>
</dbReference>
<feature type="transmembrane region" description="Helical" evidence="9">
    <location>
        <begin position="334"/>
        <end position="356"/>
    </location>
</feature>
<feature type="transmembrane region" description="Helical" evidence="9">
    <location>
        <begin position="460"/>
        <end position="479"/>
    </location>
</feature>
<feature type="transmembrane region" description="Helical" evidence="9">
    <location>
        <begin position="274"/>
        <end position="293"/>
    </location>
</feature>
<keyword evidence="3" id="KW-0813">Transport</keyword>
<dbReference type="GO" id="GO:0008324">
    <property type="term" value="F:monoatomic cation transmembrane transporter activity"/>
    <property type="evidence" value="ECO:0007669"/>
    <property type="project" value="InterPro"/>
</dbReference>
<comment type="caution">
    <text evidence="10">The sequence shown here is derived from an EMBL/GenBank/DDBJ whole genome shotgun (WGS) entry which is preliminary data.</text>
</comment>
<dbReference type="PANTHER" id="PTHR32024:SF2">
    <property type="entry name" value="TRK SYSTEM POTASSIUM UPTAKE PROTEIN TRKG-RELATED"/>
    <property type="match status" value="1"/>
</dbReference>
<feature type="transmembrane region" description="Helical" evidence="9">
    <location>
        <begin position="20"/>
        <end position="41"/>
    </location>
</feature>
<feature type="transmembrane region" description="Helical" evidence="9">
    <location>
        <begin position="232"/>
        <end position="254"/>
    </location>
</feature>
<feature type="transmembrane region" description="Helical" evidence="9">
    <location>
        <begin position="397"/>
        <end position="417"/>
    </location>
</feature>
<name>G2E2D3_9GAMM</name>
<comment type="subcellular location">
    <subcellularLocation>
        <location evidence="1">Cell membrane</location>
        <topology evidence="1">Multi-pass membrane protein</topology>
    </subcellularLocation>
</comment>
<evidence type="ECO:0000313" key="11">
    <source>
        <dbReference type="Proteomes" id="UP000004200"/>
    </source>
</evidence>
<dbReference type="eggNOG" id="COG0168">
    <property type="taxonomic scope" value="Bacteria"/>
</dbReference>
<feature type="transmembrane region" description="Helical" evidence="9">
    <location>
        <begin position="140"/>
        <end position="158"/>
    </location>
</feature>
<dbReference type="EMBL" id="AFWT01000016">
    <property type="protein sequence ID" value="EGV30849.1"/>
    <property type="molecule type" value="Genomic_DNA"/>
</dbReference>
<keyword evidence="7" id="KW-0406">Ion transport</keyword>